<keyword evidence="13" id="KW-1133">Transmembrane helix</keyword>
<keyword evidence="5" id="KW-0547">Nucleotide-binding</keyword>
<dbReference type="GO" id="GO:0003700">
    <property type="term" value="F:DNA-binding transcription factor activity"/>
    <property type="evidence" value="ECO:0007669"/>
    <property type="project" value="InterPro"/>
</dbReference>
<evidence type="ECO:0000256" key="6">
    <source>
        <dbReference type="ARBA" id="ARBA00022777"/>
    </source>
</evidence>
<dbReference type="Gene3D" id="2.60.40.10">
    <property type="entry name" value="Immunoglobulins"/>
    <property type="match status" value="1"/>
</dbReference>
<keyword evidence="13" id="KW-0472">Membrane</keyword>
<sequence>MYQSIISDRQKTILFGLLFQFLSVIIIPSFAHDILQINTVTNRNGLSQNTVRALMQDSQGFLWMGTINGVNRFNGKEFLTIKPGPGLSSSMADNRITNLFEDKNGFIWIHTFSNTFFCYDTKLESFIDYTAESKLFNQITETTNGDIWLWGKQGCLRIRHINGKLQSQPFNDSRLNHHPTSVLFEDSKHSVWIGTDNELFRLTGNTLTSVEKGTTYKSVHEIGERLFFISESSIAIFDDRDREFLPAVSIVTDPSAALTSSCLIDGGIILINGRKGMHAFDTHTLNVISAHPFFPHTPPVDGSFIIDNKGGVWVYNRTGMLWRHRAGNRFEALHLIPPEILPLVYNERFKVYHDSRGIIWITTYGNGLFAIDTSDETIHHYTANKELTSNYLFCVTEDSSGEIWVGTEFAGAIKISLTHYPVNVLNVSNDNINRGNAIRLIYEDSNRQYWFGTRGGHLYLCDSLFNPLHDYHMNGGIPFSMAEDTLGCKWVGTKGEGLFIFPPKSTGGKPQNFHLHSHARQSSLSNNIFTVLRDTKNRMWISTFGGGLHLGERKGDRLTFTQINMANEQQDMMRSMIQDREGLMWVGSNEGAIVFEPDELMRDNTQYLNFRSDTKNPQSLSNDEVKVIFEDSKGNIWLGTTGGGLNLLIRENPLRDSWFKHYTSKNGLSNEIIQAITEDNEGYIWVSTENDISRFNPTTERFENIIFSESKQPTIFSELSSWKNSDGELMFGSYNGIYRFNPAEIAYKTYVPPVTITDLRINGNKVKPGEEHSPLTESITTTSKIILNHNQNSFNLEFSVLDFHAPEYNQYTYYLEGYEKDWNNISRSNVATYRNIPPGTYTFRVKGTNSFGVWSAQETTVEIVVKAPWWKSGWAFLLYTITTVIIAFFVSRMLIKIHRLNTAVEVEKQLTEYKLRFFTNISHEFRTPLTIIRGSIDALLNYGNLPWFVDKQVNALSKSSSRLLRLIDQLLEFRKLQNSKMELRLEKTNVVSFFYDIYQTFNEVAEKKKIEYQFVSDEQKWRMLIDKSKMDKVAYNLLSNAFKHTPHGGKIVMSLHFSTTDDSLIIHVADNGKGVPKEQREHLFVRFQQINYTSNGTGVGLHFTSELLKVHKGRIKYIESEWGGACFEVSIPLSDSAYSQEDIMKDENILYTPENVSTDHIKDIKSFDSPIGKPYKEYDIMVVEDDDDVREFIVDQLSEYFTVLSATNGAEGLEKIAERQPNIIVSDVMMPEIDGFELTKRIKDGAETSHIPVVLLTAHSSEQHQLEGVKMGADDYVTKPFSIEYLVTRILKLIEQREKLQQKFMTEPGLKQLNTNFTDRDKVFLNKLHDIIEKNIDNSEFTVEDFAQALSMARTNFYKKVKGLTGHSPNEYLRIIRMKKAAELLLTTDMNVGEISYQIGFNDQFHFSKIFKSQFGVSPLQYRKK</sequence>
<dbReference type="InterPro" id="IPR011110">
    <property type="entry name" value="Reg_prop"/>
</dbReference>
<dbReference type="Pfam" id="PF00512">
    <property type="entry name" value="HisKA"/>
    <property type="match status" value="1"/>
</dbReference>
<reference evidence="17 18" key="1">
    <citation type="submission" date="2012-09" db="EMBL/GenBank/DDBJ databases">
        <title>The Genome Sequence of Bacteroides oleiciplenus YIT 12058.</title>
        <authorList>
            <consortium name="The Broad Institute Genome Sequencing Platform"/>
            <person name="Earl A."/>
            <person name="Ward D."/>
            <person name="Feldgarden M."/>
            <person name="Gevers D."/>
            <person name="Morotomi M."/>
            <person name="Walker B."/>
            <person name="Young S.K."/>
            <person name="Zeng Q."/>
            <person name="Gargeya S."/>
            <person name="Fitzgerald M."/>
            <person name="Haas B."/>
            <person name="Abouelleil A."/>
            <person name="Alvarado L."/>
            <person name="Arachchi H.M."/>
            <person name="Berlin A.M."/>
            <person name="Chapman S.B."/>
            <person name="Goldberg J."/>
            <person name="Griggs A."/>
            <person name="Gujja S."/>
            <person name="Hansen M."/>
            <person name="Howarth C."/>
            <person name="Imamovic A."/>
            <person name="Larimer J."/>
            <person name="McCowen C."/>
            <person name="Montmayeur A."/>
            <person name="Murphy C."/>
            <person name="Neiman D."/>
            <person name="Pearson M."/>
            <person name="Priest M."/>
            <person name="Roberts A."/>
            <person name="Saif S."/>
            <person name="Shea T."/>
            <person name="Sisk P."/>
            <person name="Sykes S."/>
            <person name="Wortman J."/>
            <person name="Nusbaum C."/>
            <person name="Birren B."/>
        </authorList>
    </citation>
    <scope>NUCLEOTIDE SEQUENCE [LARGE SCALE GENOMIC DNA]</scope>
    <source>
        <strain evidence="17 18">YIT 12058</strain>
    </source>
</reference>
<keyword evidence="3 12" id="KW-0597">Phosphoprotein</keyword>
<dbReference type="InterPro" id="IPR003594">
    <property type="entry name" value="HATPase_dom"/>
</dbReference>
<dbReference type="EC" id="2.7.13.3" evidence="2"/>
<comment type="catalytic activity">
    <reaction evidence="1">
        <text>ATP + protein L-histidine = ADP + protein N-phospho-L-histidine.</text>
        <dbReference type="EC" id="2.7.13.3"/>
    </reaction>
</comment>
<dbReference type="GO" id="GO:0000155">
    <property type="term" value="F:phosphorelay sensor kinase activity"/>
    <property type="evidence" value="ECO:0007669"/>
    <property type="project" value="InterPro"/>
</dbReference>
<dbReference type="SMART" id="SM00342">
    <property type="entry name" value="HTH_ARAC"/>
    <property type="match status" value="1"/>
</dbReference>
<dbReference type="PROSITE" id="PS01124">
    <property type="entry name" value="HTH_ARAC_FAMILY_2"/>
    <property type="match status" value="1"/>
</dbReference>
<name>K9ENQ3_9BACE</name>
<evidence type="ECO:0000259" key="16">
    <source>
        <dbReference type="PROSITE" id="PS50110"/>
    </source>
</evidence>
<feature type="domain" description="Histidine kinase" evidence="15">
    <location>
        <begin position="920"/>
        <end position="1135"/>
    </location>
</feature>
<dbReference type="PRINTS" id="PR00344">
    <property type="entry name" value="BCTRLSENSOR"/>
</dbReference>
<keyword evidence="4" id="KW-0808">Transferase</keyword>
<dbReference type="Pfam" id="PF07494">
    <property type="entry name" value="Reg_prop"/>
    <property type="match status" value="5"/>
</dbReference>
<evidence type="ECO:0000256" key="5">
    <source>
        <dbReference type="ARBA" id="ARBA00022741"/>
    </source>
</evidence>
<keyword evidence="18" id="KW-1185">Reference proteome</keyword>
<dbReference type="SMART" id="SM00387">
    <property type="entry name" value="HATPase_c"/>
    <property type="match status" value="1"/>
</dbReference>
<dbReference type="CDD" id="cd17574">
    <property type="entry name" value="REC_OmpR"/>
    <property type="match status" value="1"/>
</dbReference>
<dbReference type="SUPFAM" id="SSF63829">
    <property type="entry name" value="Calcium-dependent phosphotriesterase"/>
    <property type="match status" value="2"/>
</dbReference>
<dbReference type="eggNOG" id="COG5002">
    <property type="taxonomic scope" value="Bacteria"/>
</dbReference>
<protein>
    <recommendedName>
        <fullName evidence="2">histidine kinase</fullName>
        <ecNumber evidence="2">2.7.13.3</ecNumber>
    </recommendedName>
</protein>
<dbReference type="SMART" id="SM00448">
    <property type="entry name" value="REC"/>
    <property type="match status" value="1"/>
</dbReference>
<keyword evidence="13" id="KW-0812">Transmembrane</keyword>
<dbReference type="PROSITE" id="PS00041">
    <property type="entry name" value="HTH_ARAC_FAMILY_1"/>
    <property type="match status" value="1"/>
</dbReference>
<dbReference type="Pfam" id="PF12833">
    <property type="entry name" value="HTH_18"/>
    <property type="match status" value="1"/>
</dbReference>
<feature type="domain" description="HTH araC/xylS-type" evidence="14">
    <location>
        <begin position="1326"/>
        <end position="1425"/>
    </location>
</feature>
<dbReference type="Gene3D" id="1.10.287.130">
    <property type="match status" value="1"/>
</dbReference>
<dbReference type="PROSITE" id="PS50109">
    <property type="entry name" value="HIS_KIN"/>
    <property type="match status" value="1"/>
</dbReference>
<dbReference type="Proteomes" id="UP000009872">
    <property type="component" value="Unassembled WGS sequence"/>
</dbReference>
<feature type="domain" description="Response regulatory" evidence="16">
    <location>
        <begin position="1179"/>
        <end position="1294"/>
    </location>
</feature>
<evidence type="ECO:0000256" key="1">
    <source>
        <dbReference type="ARBA" id="ARBA00000085"/>
    </source>
</evidence>
<evidence type="ECO:0000256" key="9">
    <source>
        <dbReference type="ARBA" id="ARBA00023015"/>
    </source>
</evidence>
<dbReference type="HOGENOM" id="CLU_000445_28_1_10"/>
<gene>
    <name evidence="17" type="ORF">HMPREF9447_02203</name>
</gene>
<dbReference type="InterPro" id="IPR036097">
    <property type="entry name" value="HisK_dim/P_sf"/>
</dbReference>
<dbReference type="GO" id="GO:0005524">
    <property type="term" value="F:ATP binding"/>
    <property type="evidence" value="ECO:0007669"/>
    <property type="project" value="UniProtKB-KW"/>
</dbReference>
<keyword evidence="11" id="KW-0804">Transcription</keyword>
<dbReference type="InterPro" id="IPR003661">
    <property type="entry name" value="HisK_dim/P_dom"/>
</dbReference>
<keyword evidence="6" id="KW-0418">Kinase</keyword>
<evidence type="ECO:0000259" key="15">
    <source>
        <dbReference type="PROSITE" id="PS50109"/>
    </source>
</evidence>
<dbReference type="InterPro" id="IPR018060">
    <property type="entry name" value="HTH_AraC"/>
</dbReference>
<evidence type="ECO:0000259" key="14">
    <source>
        <dbReference type="PROSITE" id="PS01124"/>
    </source>
</evidence>
<feature type="modified residue" description="4-aspartylphosphate" evidence="12">
    <location>
        <position position="1227"/>
    </location>
</feature>
<dbReference type="SUPFAM" id="SSF46689">
    <property type="entry name" value="Homeodomain-like"/>
    <property type="match status" value="1"/>
</dbReference>
<dbReference type="InterPro" id="IPR011123">
    <property type="entry name" value="Y_Y_Y"/>
</dbReference>
<keyword evidence="8" id="KW-0902">Two-component regulatory system</keyword>
<organism evidence="17 18">
    <name type="scientific">Bacteroides oleiciplenus YIT 12058</name>
    <dbReference type="NCBI Taxonomy" id="742727"/>
    <lineage>
        <taxon>Bacteria</taxon>
        <taxon>Pseudomonadati</taxon>
        <taxon>Bacteroidota</taxon>
        <taxon>Bacteroidia</taxon>
        <taxon>Bacteroidales</taxon>
        <taxon>Bacteroidaceae</taxon>
        <taxon>Bacteroides</taxon>
    </lineage>
</organism>
<dbReference type="eggNOG" id="COG0745">
    <property type="taxonomic scope" value="Bacteria"/>
</dbReference>
<dbReference type="InterPro" id="IPR004358">
    <property type="entry name" value="Sig_transdc_His_kin-like_C"/>
</dbReference>
<evidence type="ECO:0000256" key="4">
    <source>
        <dbReference type="ARBA" id="ARBA00022679"/>
    </source>
</evidence>
<evidence type="ECO:0000256" key="8">
    <source>
        <dbReference type="ARBA" id="ARBA00023012"/>
    </source>
</evidence>
<dbReference type="InterPro" id="IPR013783">
    <property type="entry name" value="Ig-like_fold"/>
</dbReference>
<dbReference type="FunFam" id="3.30.565.10:FF:000037">
    <property type="entry name" value="Hybrid sensor histidine kinase/response regulator"/>
    <property type="match status" value="1"/>
</dbReference>
<dbReference type="FunFam" id="3.40.50.2300:FF:000138">
    <property type="entry name" value="Two-component system sensor histidine kinase/response regulator"/>
    <property type="match status" value="1"/>
</dbReference>
<dbReference type="PATRIC" id="fig|742727.4.peg.2236"/>
<accession>K9ENQ3</accession>
<feature type="transmembrane region" description="Helical" evidence="13">
    <location>
        <begin position="12"/>
        <end position="31"/>
    </location>
</feature>
<dbReference type="eggNOG" id="COG3292">
    <property type="taxonomic scope" value="Bacteria"/>
</dbReference>
<dbReference type="PROSITE" id="PS50110">
    <property type="entry name" value="RESPONSE_REGULATORY"/>
    <property type="match status" value="1"/>
</dbReference>
<dbReference type="InterPro" id="IPR018062">
    <property type="entry name" value="HTH_AraC-typ_CS"/>
</dbReference>
<evidence type="ECO:0000256" key="12">
    <source>
        <dbReference type="PROSITE-ProRule" id="PRU00169"/>
    </source>
</evidence>
<dbReference type="Gene3D" id="3.30.565.10">
    <property type="entry name" value="Histidine kinase-like ATPase, C-terminal domain"/>
    <property type="match status" value="1"/>
</dbReference>
<evidence type="ECO:0000256" key="11">
    <source>
        <dbReference type="ARBA" id="ARBA00023163"/>
    </source>
</evidence>
<dbReference type="InterPro" id="IPR036890">
    <property type="entry name" value="HATPase_C_sf"/>
</dbReference>
<dbReference type="Gene3D" id="2.130.10.10">
    <property type="entry name" value="YVTN repeat-like/Quinoprotein amine dehydrogenase"/>
    <property type="match status" value="3"/>
</dbReference>
<dbReference type="InterPro" id="IPR001789">
    <property type="entry name" value="Sig_transdc_resp-reg_receiver"/>
</dbReference>
<evidence type="ECO:0000256" key="13">
    <source>
        <dbReference type="SAM" id="Phobius"/>
    </source>
</evidence>
<keyword evidence="7" id="KW-0067">ATP-binding</keyword>
<dbReference type="SMART" id="SM00388">
    <property type="entry name" value="HisKA"/>
    <property type="match status" value="1"/>
</dbReference>
<evidence type="ECO:0000256" key="7">
    <source>
        <dbReference type="ARBA" id="ARBA00022840"/>
    </source>
</evidence>
<evidence type="ECO:0000256" key="10">
    <source>
        <dbReference type="ARBA" id="ARBA00023125"/>
    </source>
</evidence>
<dbReference type="STRING" id="742727.HMPREF9447_02203"/>
<dbReference type="PANTHER" id="PTHR43547:SF2">
    <property type="entry name" value="HYBRID SIGNAL TRANSDUCTION HISTIDINE KINASE C"/>
    <property type="match status" value="1"/>
</dbReference>
<dbReference type="InterPro" id="IPR015943">
    <property type="entry name" value="WD40/YVTN_repeat-like_dom_sf"/>
</dbReference>
<dbReference type="InterPro" id="IPR009057">
    <property type="entry name" value="Homeodomain-like_sf"/>
</dbReference>
<dbReference type="EMBL" id="ADLF01000009">
    <property type="protein sequence ID" value="EKU90785.1"/>
    <property type="molecule type" value="Genomic_DNA"/>
</dbReference>
<dbReference type="CDD" id="cd00146">
    <property type="entry name" value="PKD"/>
    <property type="match status" value="1"/>
</dbReference>
<dbReference type="RefSeq" id="WP_009129764.1">
    <property type="nucleotide sequence ID" value="NZ_JH992941.1"/>
</dbReference>
<dbReference type="GO" id="GO:0043565">
    <property type="term" value="F:sequence-specific DNA binding"/>
    <property type="evidence" value="ECO:0007669"/>
    <property type="project" value="InterPro"/>
</dbReference>
<dbReference type="FunFam" id="2.60.40.10:FF:000791">
    <property type="entry name" value="Two-component system sensor histidine kinase/response regulator"/>
    <property type="match status" value="1"/>
</dbReference>
<dbReference type="Gene3D" id="1.10.10.60">
    <property type="entry name" value="Homeodomain-like"/>
    <property type="match status" value="2"/>
</dbReference>
<keyword evidence="10" id="KW-0238">DNA-binding</keyword>
<evidence type="ECO:0000256" key="2">
    <source>
        <dbReference type="ARBA" id="ARBA00012438"/>
    </source>
</evidence>
<evidence type="ECO:0000256" key="3">
    <source>
        <dbReference type="ARBA" id="ARBA00022553"/>
    </source>
</evidence>
<dbReference type="SUPFAM" id="SSF55874">
    <property type="entry name" value="ATPase domain of HSP90 chaperone/DNA topoisomerase II/histidine kinase"/>
    <property type="match status" value="1"/>
</dbReference>
<dbReference type="SUPFAM" id="SSF47384">
    <property type="entry name" value="Homodimeric domain of signal transducing histidine kinase"/>
    <property type="match status" value="1"/>
</dbReference>
<evidence type="ECO:0000313" key="18">
    <source>
        <dbReference type="Proteomes" id="UP000009872"/>
    </source>
</evidence>
<evidence type="ECO:0000313" key="17">
    <source>
        <dbReference type="EMBL" id="EKU90785.1"/>
    </source>
</evidence>
<dbReference type="Pfam" id="PF00072">
    <property type="entry name" value="Response_reg"/>
    <property type="match status" value="1"/>
</dbReference>
<dbReference type="Gene3D" id="3.40.50.2300">
    <property type="match status" value="1"/>
</dbReference>
<dbReference type="OrthoDB" id="1108380at2"/>
<comment type="caution">
    <text evidence="17">The sequence shown here is derived from an EMBL/GenBank/DDBJ whole genome shotgun (WGS) entry which is preliminary data.</text>
</comment>
<dbReference type="Pfam" id="PF07495">
    <property type="entry name" value="Y_Y_Y"/>
    <property type="match status" value="1"/>
</dbReference>
<dbReference type="InterPro" id="IPR011006">
    <property type="entry name" value="CheY-like_superfamily"/>
</dbReference>
<dbReference type="InterPro" id="IPR005467">
    <property type="entry name" value="His_kinase_dom"/>
</dbReference>
<dbReference type="SUPFAM" id="SSF52172">
    <property type="entry name" value="CheY-like"/>
    <property type="match status" value="1"/>
</dbReference>
<dbReference type="CDD" id="cd00082">
    <property type="entry name" value="HisKA"/>
    <property type="match status" value="1"/>
</dbReference>
<dbReference type="FunFam" id="1.10.287.130:FF:000045">
    <property type="entry name" value="Two-component system sensor histidine kinase/response regulator"/>
    <property type="match status" value="1"/>
</dbReference>
<dbReference type="PANTHER" id="PTHR43547">
    <property type="entry name" value="TWO-COMPONENT HISTIDINE KINASE"/>
    <property type="match status" value="1"/>
</dbReference>
<dbReference type="Pfam" id="PF02518">
    <property type="entry name" value="HATPase_c"/>
    <property type="match status" value="1"/>
</dbReference>
<keyword evidence="9" id="KW-0805">Transcription regulation</keyword>
<proteinExistence type="predicted"/>